<dbReference type="GO" id="GO:0046983">
    <property type="term" value="F:protein dimerization activity"/>
    <property type="evidence" value="ECO:0007669"/>
    <property type="project" value="InterPro"/>
</dbReference>
<organism evidence="7 8">
    <name type="scientific">Lactuca saligna</name>
    <name type="common">Willowleaf lettuce</name>
    <dbReference type="NCBI Taxonomy" id="75948"/>
    <lineage>
        <taxon>Eukaryota</taxon>
        <taxon>Viridiplantae</taxon>
        <taxon>Streptophyta</taxon>
        <taxon>Embryophyta</taxon>
        <taxon>Tracheophyta</taxon>
        <taxon>Spermatophyta</taxon>
        <taxon>Magnoliopsida</taxon>
        <taxon>eudicotyledons</taxon>
        <taxon>Gunneridae</taxon>
        <taxon>Pentapetalae</taxon>
        <taxon>asterids</taxon>
        <taxon>campanulids</taxon>
        <taxon>Asterales</taxon>
        <taxon>Asteraceae</taxon>
        <taxon>Cichorioideae</taxon>
        <taxon>Cichorieae</taxon>
        <taxon>Lactucinae</taxon>
        <taxon>Lactuca</taxon>
    </lineage>
</organism>
<keyword evidence="8" id="KW-1185">Reference proteome</keyword>
<evidence type="ECO:0000313" key="8">
    <source>
        <dbReference type="Proteomes" id="UP001177003"/>
    </source>
</evidence>
<evidence type="ECO:0000313" key="7">
    <source>
        <dbReference type="EMBL" id="CAI9259378.1"/>
    </source>
</evidence>
<gene>
    <name evidence="7" type="ORF">LSALG_LOCUS272</name>
</gene>
<proteinExistence type="predicted"/>
<dbReference type="Gene3D" id="3.40.1810.10">
    <property type="entry name" value="Transcription factor, MADS-box"/>
    <property type="match status" value="1"/>
</dbReference>
<dbReference type="GO" id="GO:0003677">
    <property type="term" value="F:DNA binding"/>
    <property type="evidence" value="ECO:0007669"/>
    <property type="project" value="UniProtKB-KW"/>
</dbReference>
<dbReference type="SUPFAM" id="SSF55455">
    <property type="entry name" value="SRF-like"/>
    <property type="match status" value="1"/>
</dbReference>
<dbReference type="PANTHER" id="PTHR48019">
    <property type="entry name" value="SERUM RESPONSE FACTOR HOMOLOG"/>
    <property type="match status" value="1"/>
</dbReference>
<keyword evidence="2" id="KW-0805">Transcription regulation</keyword>
<evidence type="ECO:0000256" key="1">
    <source>
        <dbReference type="ARBA" id="ARBA00004123"/>
    </source>
</evidence>
<keyword evidence="4" id="KW-0804">Transcription</keyword>
<dbReference type="PROSITE" id="PS50066">
    <property type="entry name" value="MADS_BOX_2"/>
    <property type="match status" value="1"/>
</dbReference>
<keyword evidence="5" id="KW-0539">Nucleus</keyword>
<dbReference type="SMART" id="SM00432">
    <property type="entry name" value="MADS"/>
    <property type="match status" value="1"/>
</dbReference>
<comment type="subcellular location">
    <subcellularLocation>
        <location evidence="1">Nucleus</location>
    </subcellularLocation>
</comment>
<keyword evidence="3" id="KW-0238">DNA-binding</keyword>
<sequence>MAPPKVPMEFINDVKKRNLTFETRKQGIIKKANELATLCDVDIAMIICANDHQKPEIFSPDADTFNSLVNRYVQNRSIAPEKNRCYGLSDYFNDTKIKMEKELLNAKKNNIEEKFPTWFNFLDNLSEMELRELASSIEAKISFVKNKIESMKKNSGIQPNTVVDEGQRSMASPSVNNSPIMTVMERDDDDPDTFNQQTSKKPEVFYHWL</sequence>
<reference evidence="7" key="1">
    <citation type="submission" date="2023-04" db="EMBL/GenBank/DDBJ databases">
        <authorList>
            <person name="Vijverberg K."/>
            <person name="Xiong W."/>
            <person name="Schranz E."/>
        </authorList>
    </citation>
    <scope>NUCLEOTIDE SEQUENCE</scope>
</reference>
<evidence type="ECO:0000256" key="2">
    <source>
        <dbReference type="ARBA" id="ARBA00023015"/>
    </source>
</evidence>
<dbReference type="InterPro" id="IPR036879">
    <property type="entry name" value="TF_MADSbox_sf"/>
</dbReference>
<evidence type="ECO:0000256" key="5">
    <source>
        <dbReference type="ARBA" id="ARBA00023242"/>
    </source>
</evidence>
<dbReference type="Pfam" id="PF00319">
    <property type="entry name" value="SRF-TF"/>
    <property type="match status" value="1"/>
</dbReference>
<accession>A0AA35VGH5</accession>
<dbReference type="InterPro" id="IPR050142">
    <property type="entry name" value="MADS-box/MEF2_TF"/>
</dbReference>
<evidence type="ECO:0000256" key="4">
    <source>
        <dbReference type="ARBA" id="ARBA00023163"/>
    </source>
</evidence>
<dbReference type="GO" id="GO:0005634">
    <property type="term" value="C:nucleus"/>
    <property type="evidence" value="ECO:0007669"/>
    <property type="project" value="UniProtKB-SubCell"/>
</dbReference>
<protein>
    <recommendedName>
        <fullName evidence="6">MADS-box domain-containing protein</fullName>
    </recommendedName>
</protein>
<dbReference type="Proteomes" id="UP001177003">
    <property type="component" value="Chromosome 0"/>
</dbReference>
<evidence type="ECO:0000256" key="3">
    <source>
        <dbReference type="ARBA" id="ARBA00023125"/>
    </source>
</evidence>
<dbReference type="PRINTS" id="PR00404">
    <property type="entry name" value="MADSDOMAIN"/>
</dbReference>
<evidence type="ECO:0000259" key="6">
    <source>
        <dbReference type="PROSITE" id="PS50066"/>
    </source>
</evidence>
<dbReference type="AlphaFoldDB" id="A0AA35VGH5"/>
<feature type="domain" description="MADS-box" evidence="6">
    <location>
        <begin position="1"/>
        <end position="61"/>
    </location>
</feature>
<dbReference type="InterPro" id="IPR002100">
    <property type="entry name" value="TF_MADSbox"/>
</dbReference>
<dbReference type="EMBL" id="OX465086">
    <property type="protein sequence ID" value="CAI9259378.1"/>
    <property type="molecule type" value="Genomic_DNA"/>
</dbReference>
<name>A0AA35VGH5_LACSI</name>